<evidence type="ECO:0000256" key="6">
    <source>
        <dbReference type="SAM" id="SignalP"/>
    </source>
</evidence>
<dbReference type="EC" id="4.2.2.n1" evidence="2"/>
<dbReference type="Gene3D" id="2.40.40.10">
    <property type="entry name" value="RlpA-like domain"/>
    <property type="match status" value="1"/>
</dbReference>
<dbReference type="GO" id="GO:0004553">
    <property type="term" value="F:hydrolase activity, hydrolyzing O-glycosyl compounds"/>
    <property type="evidence" value="ECO:0007669"/>
    <property type="project" value="InterPro"/>
</dbReference>
<evidence type="ECO:0000256" key="5">
    <source>
        <dbReference type="ARBA" id="ARBA00030918"/>
    </source>
</evidence>
<dbReference type="AlphaFoldDB" id="A0A8J2YAB6"/>
<dbReference type="InterPro" id="IPR026044">
    <property type="entry name" value="MltA"/>
</dbReference>
<sequence>MTGRLLTAIAAALVALMAVTVSAEAEATRTRLSFDQLSGWPQDDHASALAAFQISCGKPGKSLERVCRIAASVAPAKARAFFEGEFIPYLVESAGFLTGYFEPEMSGSLRQDTRHSAPALSLPTGNRSNLPDRAAIEEGALAGRSKALLYMDPIDLFVTQIQGSARIRLTDGRVLRLAYAGRNGKPYTAVGKVLVDRGIMPLEEVTMDRIVAWMRANPAGAGELIRQNRSYVFFRIDEALAPTTGPVGGAGVPLTAGRSLAVDRSVWTYGLPMWIESDLPAGPLRRLVVAQDTGTAIVGAARGDLFIGTGQDAGLKAGRIRHSMRMIVLVPRT</sequence>
<dbReference type="Proteomes" id="UP000602745">
    <property type="component" value="Unassembled WGS sequence"/>
</dbReference>
<evidence type="ECO:0000256" key="3">
    <source>
        <dbReference type="ARBA" id="ARBA00023239"/>
    </source>
</evidence>
<evidence type="ECO:0000256" key="1">
    <source>
        <dbReference type="ARBA" id="ARBA00001420"/>
    </source>
</evidence>
<organism evidence="8 9">
    <name type="scientific">Agaricicola taiwanensis</name>
    <dbReference type="NCBI Taxonomy" id="591372"/>
    <lineage>
        <taxon>Bacteria</taxon>
        <taxon>Pseudomonadati</taxon>
        <taxon>Pseudomonadota</taxon>
        <taxon>Alphaproteobacteria</taxon>
        <taxon>Rhodobacterales</taxon>
        <taxon>Paracoccaceae</taxon>
        <taxon>Agaricicola</taxon>
    </lineage>
</organism>
<dbReference type="GO" id="GO:0019867">
    <property type="term" value="C:outer membrane"/>
    <property type="evidence" value="ECO:0007669"/>
    <property type="project" value="InterPro"/>
</dbReference>
<evidence type="ECO:0000256" key="2">
    <source>
        <dbReference type="ARBA" id="ARBA00012587"/>
    </source>
</evidence>
<dbReference type="GO" id="GO:0008933">
    <property type="term" value="F:peptidoglycan lytic transglycosylase activity"/>
    <property type="evidence" value="ECO:0007669"/>
    <property type="project" value="TreeGrafter"/>
</dbReference>
<dbReference type="GO" id="GO:0071555">
    <property type="term" value="P:cell wall organization"/>
    <property type="evidence" value="ECO:0007669"/>
    <property type="project" value="UniProtKB-KW"/>
</dbReference>
<keyword evidence="9" id="KW-1185">Reference proteome</keyword>
<keyword evidence="4" id="KW-0961">Cell wall biogenesis/degradation</keyword>
<dbReference type="Gene3D" id="2.40.240.50">
    <property type="entry name" value="Barwin-like endoglucanases"/>
    <property type="match status" value="1"/>
</dbReference>
<dbReference type="GO" id="GO:0009254">
    <property type="term" value="P:peptidoglycan turnover"/>
    <property type="evidence" value="ECO:0007669"/>
    <property type="project" value="InterPro"/>
</dbReference>
<dbReference type="SMART" id="SM00925">
    <property type="entry name" value="MltA"/>
    <property type="match status" value="1"/>
</dbReference>
<dbReference type="PANTHER" id="PTHR30124:SF0">
    <property type="entry name" value="MEMBRANE-BOUND LYTIC MUREIN TRANSGLYCOSYLASE A"/>
    <property type="match status" value="1"/>
</dbReference>
<keyword evidence="6" id="KW-0732">Signal</keyword>
<dbReference type="InterPro" id="IPR010611">
    <property type="entry name" value="3D_dom"/>
</dbReference>
<dbReference type="Pfam" id="PF03562">
    <property type="entry name" value="MltA"/>
    <property type="match status" value="1"/>
</dbReference>
<accession>A0A8J2YAB6</accession>
<evidence type="ECO:0000256" key="4">
    <source>
        <dbReference type="ARBA" id="ARBA00023316"/>
    </source>
</evidence>
<protein>
    <recommendedName>
        <fullName evidence="2">peptidoglycan lytic exotransglycosylase</fullName>
        <ecNumber evidence="2">4.2.2.n1</ecNumber>
    </recommendedName>
    <alternativeName>
        <fullName evidence="5">Murein hydrolase A</fullName>
    </alternativeName>
</protein>
<dbReference type="CDD" id="cd14668">
    <property type="entry name" value="mlta_B"/>
    <property type="match status" value="1"/>
</dbReference>
<dbReference type="CDD" id="cd14485">
    <property type="entry name" value="mltA_like_LT_A"/>
    <property type="match status" value="1"/>
</dbReference>
<gene>
    <name evidence="8" type="ORF">GCM10007276_02540</name>
</gene>
<dbReference type="SUPFAM" id="SSF50685">
    <property type="entry name" value="Barwin-like endoglucanases"/>
    <property type="match status" value="1"/>
</dbReference>
<dbReference type="GO" id="GO:0009253">
    <property type="term" value="P:peptidoglycan catabolic process"/>
    <property type="evidence" value="ECO:0007669"/>
    <property type="project" value="TreeGrafter"/>
</dbReference>
<comment type="catalytic activity">
    <reaction evidence="1">
        <text>Exolytic cleavage of the (1-&gt;4)-beta-glycosidic linkage between N-acetylmuramic acid (MurNAc) and N-acetylglucosamine (GlcNAc) residues in peptidoglycan, from either the reducing or the non-reducing ends of the peptidoglycan chains, with concomitant formation of a 1,6-anhydrobond in the MurNAc residue.</text>
        <dbReference type="EC" id="4.2.2.n1"/>
    </reaction>
</comment>
<comment type="caution">
    <text evidence="8">The sequence shown here is derived from an EMBL/GenBank/DDBJ whole genome shotgun (WGS) entry which is preliminary data.</text>
</comment>
<feature type="signal peptide" evidence="6">
    <location>
        <begin position="1"/>
        <end position="23"/>
    </location>
</feature>
<reference evidence="8" key="1">
    <citation type="journal article" date="2014" name="Int. J. Syst. Evol. Microbiol.">
        <title>Complete genome sequence of Corynebacterium casei LMG S-19264T (=DSM 44701T), isolated from a smear-ripened cheese.</title>
        <authorList>
            <consortium name="US DOE Joint Genome Institute (JGI-PGF)"/>
            <person name="Walter F."/>
            <person name="Albersmeier A."/>
            <person name="Kalinowski J."/>
            <person name="Ruckert C."/>
        </authorList>
    </citation>
    <scope>NUCLEOTIDE SEQUENCE</scope>
    <source>
        <strain evidence="8">CCM 7684</strain>
    </source>
</reference>
<dbReference type="InterPro" id="IPR036908">
    <property type="entry name" value="RlpA-like_sf"/>
</dbReference>
<reference evidence="8" key="2">
    <citation type="submission" date="2020-09" db="EMBL/GenBank/DDBJ databases">
        <authorList>
            <person name="Sun Q."/>
            <person name="Sedlacek I."/>
        </authorList>
    </citation>
    <scope>NUCLEOTIDE SEQUENCE</scope>
    <source>
        <strain evidence="8">CCM 7684</strain>
    </source>
</reference>
<name>A0A8J2YAB6_9RHOB</name>
<dbReference type="PANTHER" id="PTHR30124">
    <property type="entry name" value="MEMBRANE-BOUND LYTIC MUREIN TRANSGLYCOSYLASE A"/>
    <property type="match status" value="1"/>
</dbReference>
<dbReference type="EMBL" id="BMCP01000001">
    <property type="protein sequence ID" value="GGE28877.1"/>
    <property type="molecule type" value="Genomic_DNA"/>
</dbReference>
<feature type="chain" id="PRO_5035327492" description="peptidoglycan lytic exotransglycosylase" evidence="6">
    <location>
        <begin position="24"/>
        <end position="333"/>
    </location>
</feature>
<evidence type="ECO:0000313" key="8">
    <source>
        <dbReference type="EMBL" id="GGE28877.1"/>
    </source>
</evidence>
<feature type="domain" description="Lytic transglycosylase MltA" evidence="7">
    <location>
        <begin position="104"/>
        <end position="235"/>
    </location>
</feature>
<evidence type="ECO:0000259" key="7">
    <source>
        <dbReference type="SMART" id="SM00925"/>
    </source>
</evidence>
<evidence type="ECO:0000313" key="9">
    <source>
        <dbReference type="Proteomes" id="UP000602745"/>
    </source>
</evidence>
<dbReference type="RefSeq" id="WP_188407879.1">
    <property type="nucleotide sequence ID" value="NZ_BMCP01000001.1"/>
</dbReference>
<dbReference type="Pfam" id="PF06725">
    <property type="entry name" value="3D"/>
    <property type="match status" value="1"/>
</dbReference>
<keyword evidence="3" id="KW-0456">Lyase</keyword>
<proteinExistence type="predicted"/>
<dbReference type="InterPro" id="IPR005300">
    <property type="entry name" value="MltA_B"/>
</dbReference>
<dbReference type="PIRSF" id="PIRSF019422">
    <property type="entry name" value="MltA"/>
    <property type="match status" value="1"/>
</dbReference>